<dbReference type="GO" id="GO:0004175">
    <property type="term" value="F:endopeptidase activity"/>
    <property type="evidence" value="ECO:0007669"/>
    <property type="project" value="UniProtKB-ARBA"/>
</dbReference>
<evidence type="ECO:0000313" key="4">
    <source>
        <dbReference type="Proteomes" id="UP000316714"/>
    </source>
</evidence>
<evidence type="ECO:0000259" key="2">
    <source>
        <dbReference type="Pfam" id="PF02517"/>
    </source>
</evidence>
<feature type="transmembrane region" description="Helical" evidence="1">
    <location>
        <begin position="125"/>
        <end position="149"/>
    </location>
</feature>
<evidence type="ECO:0000313" key="3">
    <source>
        <dbReference type="EMBL" id="TWT31187.1"/>
    </source>
</evidence>
<proteinExistence type="predicted"/>
<comment type="caution">
    <text evidence="3">The sequence shown here is derived from an EMBL/GenBank/DDBJ whole genome shotgun (WGS) entry which is preliminary data.</text>
</comment>
<keyword evidence="3" id="KW-0378">Hydrolase</keyword>
<feature type="domain" description="CAAX prenyl protease 2/Lysostaphin resistance protein A-like" evidence="2">
    <location>
        <begin position="60"/>
        <end position="162"/>
    </location>
</feature>
<feature type="transmembrane region" description="Helical" evidence="1">
    <location>
        <begin position="156"/>
        <end position="177"/>
    </location>
</feature>
<organism evidence="3 4">
    <name type="scientific">Posidoniimonas corsicana</name>
    <dbReference type="NCBI Taxonomy" id="1938618"/>
    <lineage>
        <taxon>Bacteria</taxon>
        <taxon>Pseudomonadati</taxon>
        <taxon>Planctomycetota</taxon>
        <taxon>Planctomycetia</taxon>
        <taxon>Pirellulales</taxon>
        <taxon>Lacipirellulaceae</taxon>
        <taxon>Posidoniimonas</taxon>
    </lineage>
</organism>
<gene>
    <name evidence="3" type="ORF">KOR34_45630</name>
</gene>
<keyword evidence="1" id="KW-0812">Transmembrane</keyword>
<feature type="transmembrane region" description="Helical" evidence="1">
    <location>
        <begin position="57"/>
        <end position="79"/>
    </location>
</feature>
<dbReference type="GO" id="GO:0080120">
    <property type="term" value="P:CAAX-box protein maturation"/>
    <property type="evidence" value="ECO:0007669"/>
    <property type="project" value="UniProtKB-ARBA"/>
</dbReference>
<dbReference type="Pfam" id="PF02517">
    <property type="entry name" value="Rce1-like"/>
    <property type="match status" value="1"/>
</dbReference>
<protein>
    <submittedName>
        <fullName evidence="3">CAAX amino terminal protease self-immunity</fullName>
    </submittedName>
</protein>
<dbReference type="InterPro" id="IPR003675">
    <property type="entry name" value="Rce1/LyrA-like_dom"/>
</dbReference>
<dbReference type="Proteomes" id="UP000316714">
    <property type="component" value="Unassembled WGS sequence"/>
</dbReference>
<accession>A0A5C5V093</accession>
<feature type="transmembrane region" description="Helical" evidence="1">
    <location>
        <begin position="100"/>
        <end position="119"/>
    </location>
</feature>
<keyword evidence="1" id="KW-1133">Transmembrane helix</keyword>
<dbReference type="EMBL" id="SIHJ01000004">
    <property type="protein sequence ID" value="TWT31187.1"/>
    <property type="molecule type" value="Genomic_DNA"/>
</dbReference>
<dbReference type="PROSITE" id="PS51257">
    <property type="entry name" value="PROKAR_LIPOPROTEIN"/>
    <property type="match status" value="1"/>
</dbReference>
<dbReference type="AlphaFoldDB" id="A0A5C5V093"/>
<feature type="transmembrane region" description="Helical" evidence="1">
    <location>
        <begin position="21"/>
        <end position="45"/>
    </location>
</feature>
<dbReference type="OrthoDB" id="5141003at2"/>
<evidence type="ECO:0000256" key="1">
    <source>
        <dbReference type="SAM" id="Phobius"/>
    </source>
</evidence>
<name>A0A5C5V093_9BACT</name>
<keyword evidence="1" id="KW-0472">Membrane</keyword>
<keyword evidence="3" id="KW-0645">Protease</keyword>
<sequence>MQRLKQSLERRLPMLGVGDAPRCLGWLLVLFGCYAAAATTIYLSSGLGRVAPRIDSVAGFIVLAAGFFVLPSLLEELLWRWTLIAPDRLGRINRRSAASVLASSVVFTAAHPFAAWLFVPHAREVFLRPAFLAIVFLLGLTTGVSYVWSKSIWPPVFIHWVTVLAWKFLLGGPFVLLGA</sequence>
<dbReference type="GO" id="GO:0006508">
    <property type="term" value="P:proteolysis"/>
    <property type="evidence" value="ECO:0007669"/>
    <property type="project" value="UniProtKB-KW"/>
</dbReference>
<reference evidence="3 4" key="1">
    <citation type="submission" date="2019-02" db="EMBL/GenBank/DDBJ databases">
        <title>Deep-cultivation of Planctomycetes and their phenomic and genomic characterization uncovers novel biology.</title>
        <authorList>
            <person name="Wiegand S."/>
            <person name="Jogler M."/>
            <person name="Boedeker C."/>
            <person name="Pinto D."/>
            <person name="Vollmers J."/>
            <person name="Rivas-Marin E."/>
            <person name="Kohn T."/>
            <person name="Peeters S.H."/>
            <person name="Heuer A."/>
            <person name="Rast P."/>
            <person name="Oberbeckmann S."/>
            <person name="Bunk B."/>
            <person name="Jeske O."/>
            <person name="Meyerdierks A."/>
            <person name="Storesund J.E."/>
            <person name="Kallscheuer N."/>
            <person name="Luecker S."/>
            <person name="Lage O.M."/>
            <person name="Pohl T."/>
            <person name="Merkel B.J."/>
            <person name="Hornburger P."/>
            <person name="Mueller R.-W."/>
            <person name="Bruemmer F."/>
            <person name="Labrenz M."/>
            <person name="Spormann A.M."/>
            <person name="Op Den Camp H."/>
            <person name="Overmann J."/>
            <person name="Amann R."/>
            <person name="Jetten M.S.M."/>
            <person name="Mascher T."/>
            <person name="Medema M.H."/>
            <person name="Devos D.P."/>
            <person name="Kaster A.-K."/>
            <person name="Ovreas L."/>
            <person name="Rohde M."/>
            <person name="Galperin M.Y."/>
            <person name="Jogler C."/>
        </authorList>
    </citation>
    <scope>NUCLEOTIDE SEQUENCE [LARGE SCALE GENOMIC DNA]</scope>
    <source>
        <strain evidence="3 4">KOR34</strain>
    </source>
</reference>
<dbReference type="RefSeq" id="WP_146568374.1">
    <property type="nucleotide sequence ID" value="NZ_SIHJ01000004.1"/>
</dbReference>
<keyword evidence="4" id="KW-1185">Reference proteome</keyword>